<accession>A0ACB7YGD9</accession>
<dbReference type="Proteomes" id="UP000828048">
    <property type="component" value="Chromosome 8"/>
</dbReference>
<keyword evidence="2" id="KW-1185">Reference proteome</keyword>
<evidence type="ECO:0000313" key="2">
    <source>
        <dbReference type="Proteomes" id="UP000828048"/>
    </source>
</evidence>
<evidence type="ECO:0000313" key="1">
    <source>
        <dbReference type="EMBL" id="KAH7852199.1"/>
    </source>
</evidence>
<dbReference type="EMBL" id="CM037158">
    <property type="protein sequence ID" value="KAH7852199.1"/>
    <property type="molecule type" value="Genomic_DNA"/>
</dbReference>
<name>A0ACB7YGD9_9ERIC</name>
<gene>
    <name evidence="1" type="ORF">Vadar_021738</name>
</gene>
<proteinExistence type="predicted"/>
<comment type="caution">
    <text evidence="1">The sequence shown here is derived from an EMBL/GenBank/DDBJ whole genome shotgun (WGS) entry which is preliminary data.</text>
</comment>
<sequence length="72" mass="8110">METGKKSRGFGLVSIWRRGISKFYGGKSKSFTSLADVVSCSSIKEIVKPEDAYTRKHKNLLAHGALWDKNRH</sequence>
<organism evidence="1 2">
    <name type="scientific">Vaccinium darrowii</name>
    <dbReference type="NCBI Taxonomy" id="229202"/>
    <lineage>
        <taxon>Eukaryota</taxon>
        <taxon>Viridiplantae</taxon>
        <taxon>Streptophyta</taxon>
        <taxon>Embryophyta</taxon>
        <taxon>Tracheophyta</taxon>
        <taxon>Spermatophyta</taxon>
        <taxon>Magnoliopsida</taxon>
        <taxon>eudicotyledons</taxon>
        <taxon>Gunneridae</taxon>
        <taxon>Pentapetalae</taxon>
        <taxon>asterids</taxon>
        <taxon>Ericales</taxon>
        <taxon>Ericaceae</taxon>
        <taxon>Vaccinioideae</taxon>
        <taxon>Vaccinieae</taxon>
        <taxon>Vaccinium</taxon>
    </lineage>
</organism>
<reference evidence="1 2" key="1">
    <citation type="journal article" date="2021" name="Hortic Res">
        <title>High-quality reference genome and annotation aids understanding of berry development for evergreen blueberry (Vaccinium darrowii).</title>
        <authorList>
            <person name="Yu J."/>
            <person name="Hulse-Kemp A.M."/>
            <person name="Babiker E."/>
            <person name="Staton M."/>
        </authorList>
    </citation>
    <scope>NUCLEOTIDE SEQUENCE [LARGE SCALE GENOMIC DNA]</scope>
    <source>
        <strain evidence="2">cv. NJ 8807/NJ 8810</strain>
        <tissue evidence="1">Young leaf</tissue>
    </source>
</reference>
<protein>
    <submittedName>
        <fullName evidence="1">Uncharacterized protein</fullName>
    </submittedName>
</protein>